<dbReference type="GO" id="GO:0006529">
    <property type="term" value="P:asparagine biosynthetic process"/>
    <property type="evidence" value="ECO:0007669"/>
    <property type="project" value="UniProtKB-KW"/>
</dbReference>
<feature type="compositionally biased region" description="Acidic residues" evidence="4">
    <location>
        <begin position="780"/>
        <end position="795"/>
    </location>
</feature>
<organism evidence="5 6">
    <name type="scientific">Toxoplasma gondii ARI</name>
    <dbReference type="NCBI Taxonomy" id="1074872"/>
    <lineage>
        <taxon>Eukaryota</taxon>
        <taxon>Sar</taxon>
        <taxon>Alveolata</taxon>
        <taxon>Apicomplexa</taxon>
        <taxon>Conoidasida</taxon>
        <taxon>Coccidia</taxon>
        <taxon>Eucoccidiorida</taxon>
        <taxon>Eimeriorina</taxon>
        <taxon>Sarcocystidae</taxon>
        <taxon>Toxoplasma</taxon>
    </lineage>
</organism>
<dbReference type="VEuPathDB" id="ToxoDB:TGARI_270760"/>
<feature type="compositionally biased region" description="Low complexity" evidence="4">
    <location>
        <begin position="1549"/>
        <end position="1575"/>
    </location>
</feature>
<feature type="compositionally biased region" description="Basic and acidic residues" evidence="4">
    <location>
        <begin position="979"/>
        <end position="991"/>
    </location>
</feature>
<comment type="caution">
    <text evidence="5">The sequence shown here is derived from an EMBL/GenBank/DDBJ whole genome shotgun (WGS) entry which is preliminary data.</text>
</comment>
<feature type="region of interest" description="Disordered" evidence="4">
    <location>
        <begin position="468"/>
        <end position="494"/>
    </location>
</feature>
<keyword evidence="3" id="KW-0315">Glutamine amidotransferase</keyword>
<evidence type="ECO:0000256" key="3">
    <source>
        <dbReference type="ARBA" id="ARBA00022962"/>
    </source>
</evidence>
<dbReference type="PANTHER" id="PTHR45937:SF1">
    <property type="entry name" value="ASPARAGINE SYNTHETASE DOMAIN-CONTAINING PROTEIN 1"/>
    <property type="match status" value="1"/>
</dbReference>
<reference evidence="5 6" key="1">
    <citation type="journal article" date="2016" name="Nat. Commun.">
        <title>Local admixture of amplified and diversified secreted pathogenesis determinants shapes mosaic Toxoplasma gondii genomes.</title>
        <authorList>
            <person name="Lorenzi H."/>
            <person name="Khan A."/>
            <person name="Behnke M.S."/>
            <person name="Namasivayam S."/>
            <person name="Swapna L.S."/>
            <person name="Hadjithomas M."/>
            <person name="Karamycheva S."/>
            <person name="Pinney D."/>
            <person name="Brunk B.P."/>
            <person name="Ajioka J.W."/>
            <person name="Ajzenberg D."/>
            <person name="Boothroyd J.C."/>
            <person name="Boyle J.P."/>
            <person name="Darde M.L."/>
            <person name="Diaz-Miranda M.A."/>
            <person name="Dubey J.P."/>
            <person name="Fritz H.M."/>
            <person name="Gennari S.M."/>
            <person name="Gregory B.D."/>
            <person name="Kim K."/>
            <person name="Saeij J.P."/>
            <person name="Su C."/>
            <person name="White M.W."/>
            <person name="Zhu X.Q."/>
            <person name="Howe D.K."/>
            <person name="Rosenthal B.M."/>
            <person name="Grigg M.E."/>
            <person name="Parkinson J."/>
            <person name="Liu L."/>
            <person name="Kissinger J.C."/>
            <person name="Roos D.S."/>
            <person name="Sibley L.D."/>
        </authorList>
    </citation>
    <scope>NUCLEOTIDE SEQUENCE [LARGE SCALE GENOMIC DNA]</scope>
    <source>
        <strain evidence="5 6">ARI</strain>
    </source>
</reference>
<dbReference type="Gene3D" id="3.40.50.620">
    <property type="entry name" value="HUPs"/>
    <property type="match status" value="2"/>
</dbReference>
<evidence type="ECO:0000313" key="5">
    <source>
        <dbReference type="EMBL" id="KYF46809.1"/>
    </source>
</evidence>
<feature type="region of interest" description="Disordered" evidence="4">
    <location>
        <begin position="1163"/>
        <end position="1188"/>
    </location>
</feature>
<sequence length="1698" mass="182163">MSASFVVSLRAHGSRSQWSSSSLSASSRSSSSSSPLSPSSPSVNGRQWLSADCSSAGSSASVSLFFESESIWICGQAASPSFPSSPPSLSLRSSSEAEALTAAAPPSWGRPSETQCRSPETGRRGYGVEATGEGDEAREDGEERSGEERPQGEKRQVEDAGKGVVEPDLSFSSCTVKRAPSTRLAVHLFDSFLSRREDVVDNPTVPRTPLEDDAGRAPETKGSLSGRRVGGTEEADRISQDSQGDGRRQSSGDGDQTDTTENFEKRTVACLPSLLVWDGDVFGSPAFAWRRTKNQRRLLSSHQGKGNRAVENPEKLEGTEKLEETEETEETEANREGGDCDGVPDIDELCSNLLVELHTKCRSDEEVLTLLESLTSCRRQPSETNANGEEDHEGEDRKGGGEKAIEKRERQRGDRTEEKHGTLWRLQRGDFQARFAMVFFSGHLRKLFFCRDKVGTRSLLCCSSLPSSSLAVSAPPPSSSSSSTSSPFAPRSAASSASHWDERFFRRGGEGGERRRVSLVPRQGDAFPALLLSLSSSTCAVCPPWEEDESEENVAQIEGISERQKQHREHRSEAFTFVLPPGCSITTPLKTRTVHSSSSSCSSCSSSSSSSSPVLRLSQGIEGRSSCDSATGAISESSAVRGLAGCASSAHSRVFKRREEVPVDGVRALSLDRILSLLDEFRHPRHTETRDDDWRRPAPNEDRRPPDMCESRAGLKHSYPCSSASSPSSSVFSPSSTVNSSSASPASSPVSSSAPPTAASSCLESLGSPSGRDSPAGEAAEAEEAVEAEEAAEVGESDEAFLSRLAQSVFSPTLSFLPWMRSPPLASPHLWCQVPGCAECRSRKVSSRGLQSRKSPTGDAEEAATEAALSSEALGVAQALLRELEEAVWRSCSPRGSRAPADARRVETMPEGKKAEAREERKEEEGEKRGQETTGESEEDSLAILFSGGVDSSLLAALVLRLLSEGRLAPPPLEGGGGEGRERGEREDKRAPAGSRRKFVVELVNVAFTAAAPDRLTGLASYADLLQRWTNLEKTEQRSAALNRGCCDLDLRFVCVDVTEEEAVNAEEEILRLVAPHETHMDVNIASALYFAARGKGYLVSSSFYKEPEWKSLLESNVWEPLHLRSSPAPKMATASVSHQIGTARGFPTSAATCSLASSSLSSSSSSPSASPGRSLSSPPSPASDSRSSPAAPAFLACQFCRMKAKAGCVHGACRLCCLKLLQLAQVEGEAALADARKLGEGVAVPATTASEKEQRPRKDGPNACEDGGERWPSCGDASDLEDPNARKPRSLHLGGRGWFSLPADLVLHQLCAVHRARPRKKQENETDGDKETPAAAGDRCTILAAATGGKSEKATAVGRSDDAESREPQTRGGTGRSTFSADEKKRRDSLSPMDAPLPWYAACGDGGGGSLASTEPPRKTYEVRSRVFLLGSGADELFGGYGRHRTARLRRGAEAVRAEMLLDLRRLWRRNLGRDSRIFSHFSRVPRLPFLDAFFLEFVDSALPFSCILSPPSPPSRLADSPQTNESNAPLGRHRDNSESGTPLPTQSFSVASPRSSSQSCPSPRASPAPATLPMSPSCSSSSPHCASFSSSSSSCSLSASSSPSPASAFSSPSPASEAPRELAASVHAQLRATPAWRSSKWLVRICALLEEMFFAAFARKRAIQFGTRAAQLSNRRCALSNRQVKGTERFREPPRE</sequence>
<feature type="compositionally biased region" description="Basic and acidic residues" evidence="4">
    <location>
        <begin position="141"/>
        <end position="161"/>
    </location>
</feature>
<evidence type="ECO:0000256" key="2">
    <source>
        <dbReference type="ARBA" id="ARBA00022888"/>
    </source>
</evidence>
<evidence type="ECO:0000256" key="4">
    <source>
        <dbReference type="SAM" id="MobiDB-lite"/>
    </source>
</evidence>
<protein>
    <submittedName>
        <fullName evidence="5">Asparagine synthase</fullName>
    </submittedName>
</protein>
<keyword evidence="2" id="KW-0061">Asparagine biosynthesis</keyword>
<feature type="compositionally biased region" description="Basic and acidic residues" evidence="4">
    <location>
        <begin position="1251"/>
        <end position="1261"/>
    </location>
</feature>
<feature type="region of interest" description="Disordered" evidence="4">
    <location>
        <begin position="1316"/>
        <end position="1394"/>
    </location>
</feature>
<feature type="compositionally biased region" description="Basic and acidic residues" evidence="4">
    <location>
        <begin position="1322"/>
        <end position="1333"/>
    </location>
</feature>
<feature type="region of interest" description="Disordered" evidence="4">
    <location>
        <begin position="1245"/>
        <end position="1289"/>
    </location>
</feature>
<proteinExistence type="predicted"/>
<feature type="compositionally biased region" description="Basic and acidic residues" evidence="4">
    <location>
        <begin position="901"/>
        <end position="931"/>
    </location>
</feature>
<dbReference type="OrthoDB" id="10252281at2759"/>
<feature type="region of interest" description="Disordered" evidence="4">
    <location>
        <begin position="686"/>
        <end position="795"/>
    </location>
</feature>
<dbReference type="EMBL" id="AGQS02003738">
    <property type="protein sequence ID" value="KYF46809.1"/>
    <property type="molecule type" value="Genomic_DNA"/>
</dbReference>
<feature type="compositionally biased region" description="Basic and acidic residues" evidence="4">
    <location>
        <begin position="230"/>
        <end position="250"/>
    </location>
</feature>
<feature type="region of interest" description="Disordered" evidence="4">
    <location>
        <begin position="969"/>
        <end position="993"/>
    </location>
</feature>
<dbReference type="Proteomes" id="UP000074247">
    <property type="component" value="Unassembled WGS sequence"/>
</dbReference>
<evidence type="ECO:0000256" key="1">
    <source>
        <dbReference type="ARBA" id="ARBA00022605"/>
    </source>
</evidence>
<feature type="compositionally biased region" description="Low complexity" evidence="4">
    <location>
        <begin position="722"/>
        <end position="761"/>
    </location>
</feature>
<accession>A0A139Y6J1</accession>
<feature type="region of interest" description="Disordered" evidence="4">
    <location>
        <begin position="298"/>
        <end position="340"/>
    </location>
</feature>
<feature type="region of interest" description="Disordered" evidence="4">
    <location>
        <begin position="77"/>
        <end position="164"/>
    </location>
</feature>
<dbReference type="SUPFAM" id="SSF52402">
    <property type="entry name" value="Adenine nucleotide alpha hydrolases-like"/>
    <property type="match status" value="1"/>
</dbReference>
<feature type="region of interest" description="Disordered" evidence="4">
    <location>
        <begin position="379"/>
        <end position="419"/>
    </location>
</feature>
<feature type="region of interest" description="Disordered" evidence="4">
    <location>
        <begin position="200"/>
        <end position="263"/>
    </location>
</feature>
<feature type="region of interest" description="Disordered" evidence="4">
    <location>
        <begin position="1514"/>
        <end position="1575"/>
    </location>
</feature>
<feature type="compositionally biased region" description="Low complexity" evidence="4">
    <location>
        <begin position="14"/>
        <end position="42"/>
    </location>
</feature>
<dbReference type="InterPro" id="IPR051857">
    <property type="entry name" value="Asn_synthetase_domain"/>
</dbReference>
<keyword evidence="1" id="KW-0028">Amino-acid biosynthesis</keyword>
<feature type="compositionally biased region" description="Basic and acidic residues" evidence="4">
    <location>
        <begin position="209"/>
        <end position="219"/>
    </location>
</feature>
<feature type="compositionally biased region" description="Basic and acidic residues" evidence="4">
    <location>
        <begin position="311"/>
        <end position="322"/>
    </location>
</feature>
<dbReference type="InterPro" id="IPR014729">
    <property type="entry name" value="Rossmann-like_a/b/a_fold"/>
</dbReference>
<evidence type="ECO:0000313" key="6">
    <source>
        <dbReference type="Proteomes" id="UP000074247"/>
    </source>
</evidence>
<feature type="compositionally biased region" description="Basic and acidic residues" evidence="4">
    <location>
        <begin position="686"/>
        <end position="710"/>
    </location>
</feature>
<feature type="compositionally biased region" description="Basic and acidic residues" evidence="4">
    <location>
        <begin position="1360"/>
        <end position="1370"/>
    </location>
</feature>
<feature type="region of interest" description="Disordered" evidence="4">
    <location>
        <begin position="1"/>
        <end position="48"/>
    </location>
</feature>
<gene>
    <name evidence="5" type="ORF">TGARI_270760</name>
</gene>
<dbReference type="PANTHER" id="PTHR45937">
    <property type="entry name" value="ASPARAGINE SYNTHETASE DOMAIN-CONTAINING PROTEIN 1"/>
    <property type="match status" value="1"/>
</dbReference>
<feature type="region of interest" description="Disordered" evidence="4">
    <location>
        <begin position="891"/>
        <end position="940"/>
    </location>
</feature>
<name>A0A139Y6J1_TOXGO</name>
<feature type="compositionally biased region" description="Basic and acidic residues" evidence="4">
    <location>
        <begin position="394"/>
        <end position="419"/>
    </location>
</feature>
<feature type="compositionally biased region" description="Low complexity" evidence="4">
    <location>
        <begin position="77"/>
        <end position="107"/>
    </location>
</feature>